<evidence type="ECO:0000259" key="8">
    <source>
        <dbReference type="PROSITE" id="PS51194"/>
    </source>
</evidence>
<dbReference type="PROSITE" id="PS51194">
    <property type="entry name" value="HELICASE_CTER"/>
    <property type="match status" value="1"/>
</dbReference>
<reference evidence="9 10" key="1">
    <citation type="journal article" date="2015" name="Genome Announc.">
        <title>Expanding the biotechnology potential of lactobacilli through comparative genomics of 213 strains and associated genera.</title>
        <authorList>
            <person name="Sun Z."/>
            <person name="Harris H.M."/>
            <person name="McCann A."/>
            <person name="Guo C."/>
            <person name="Argimon S."/>
            <person name="Zhang W."/>
            <person name="Yang X."/>
            <person name="Jeffery I.B."/>
            <person name="Cooney J.C."/>
            <person name="Kagawa T.F."/>
            <person name="Liu W."/>
            <person name="Song Y."/>
            <person name="Salvetti E."/>
            <person name="Wrobel A."/>
            <person name="Rasinkangas P."/>
            <person name="Parkhill J."/>
            <person name="Rea M.C."/>
            <person name="O'Sullivan O."/>
            <person name="Ritari J."/>
            <person name="Douillard F.P."/>
            <person name="Paul Ross R."/>
            <person name="Yang R."/>
            <person name="Briner A.E."/>
            <person name="Felis G.E."/>
            <person name="de Vos W.M."/>
            <person name="Barrangou R."/>
            <person name="Klaenhammer T.R."/>
            <person name="Caufield P.W."/>
            <person name="Cui Y."/>
            <person name="Zhang H."/>
            <person name="O'Toole P.W."/>
        </authorList>
    </citation>
    <scope>NUCLEOTIDE SEQUENCE [LARGE SCALE GENOMIC DNA]</scope>
    <source>
        <strain evidence="9 10">DSM 15814</strain>
    </source>
</reference>
<keyword evidence="1" id="KW-0547">Nucleotide-binding</keyword>
<dbReference type="SMART" id="SM00490">
    <property type="entry name" value="HELICc"/>
    <property type="match status" value="1"/>
</dbReference>
<dbReference type="GO" id="GO:0016787">
    <property type="term" value="F:hydrolase activity"/>
    <property type="evidence" value="ECO:0007669"/>
    <property type="project" value="UniProtKB-KW"/>
</dbReference>
<comment type="caution">
    <text evidence="9">The sequence shown here is derived from an EMBL/GenBank/DDBJ whole genome shotgun (WGS) entry which is preliminary data.</text>
</comment>
<feature type="domain" description="Helicase C-terminal" evidence="8">
    <location>
        <begin position="220"/>
        <end position="364"/>
    </location>
</feature>
<evidence type="ECO:0000256" key="2">
    <source>
        <dbReference type="ARBA" id="ARBA00022801"/>
    </source>
</evidence>
<dbReference type="SUPFAM" id="SSF52540">
    <property type="entry name" value="P-loop containing nucleoside triphosphate hydrolases"/>
    <property type="match status" value="1"/>
</dbReference>
<dbReference type="Proteomes" id="UP000051999">
    <property type="component" value="Unassembled WGS sequence"/>
</dbReference>
<dbReference type="GO" id="GO:0005524">
    <property type="term" value="F:ATP binding"/>
    <property type="evidence" value="ECO:0007669"/>
    <property type="project" value="UniProtKB-KW"/>
</dbReference>
<evidence type="ECO:0000313" key="9">
    <source>
        <dbReference type="EMBL" id="KRL56446.1"/>
    </source>
</evidence>
<dbReference type="InterPro" id="IPR001650">
    <property type="entry name" value="Helicase_C-like"/>
</dbReference>
<dbReference type="PROSITE" id="PS51192">
    <property type="entry name" value="HELICASE_ATP_BIND_1"/>
    <property type="match status" value="1"/>
</dbReference>
<accession>A0A0R1RJJ5</accession>
<dbReference type="PANTHER" id="PTHR47959:SF1">
    <property type="entry name" value="ATP-DEPENDENT RNA HELICASE DBPA"/>
    <property type="match status" value="1"/>
</dbReference>
<keyword evidence="2" id="KW-0378">Hydrolase</keyword>
<evidence type="ECO:0000256" key="4">
    <source>
        <dbReference type="ARBA" id="ARBA00022840"/>
    </source>
</evidence>
<dbReference type="SMART" id="SM00487">
    <property type="entry name" value="DEXDc"/>
    <property type="match status" value="1"/>
</dbReference>
<evidence type="ECO:0000313" key="10">
    <source>
        <dbReference type="Proteomes" id="UP000051999"/>
    </source>
</evidence>
<dbReference type="GO" id="GO:0003724">
    <property type="term" value="F:RNA helicase activity"/>
    <property type="evidence" value="ECO:0007669"/>
    <property type="project" value="TreeGrafter"/>
</dbReference>
<dbReference type="STRING" id="1114972.FD35_GL002082"/>
<keyword evidence="4" id="KW-0067">ATP-binding</keyword>
<dbReference type="RefSeq" id="WP_017262736.1">
    <property type="nucleotide sequence ID" value="NZ_AZFF01000004.1"/>
</dbReference>
<keyword evidence="10" id="KW-1185">Reference proteome</keyword>
<comment type="similarity">
    <text evidence="5">Belongs to the DEAD box helicase family.</text>
</comment>
<dbReference type="EMBL" id="AZFF01000004">
    <property type="protein sequence ID" value="KRL56446.1"/>
    <property type="molecule type" value="Genomic_DNA"/>
</dbReference>
<name>A0A0R1RJJ5_9LACO</name>
<dbReference type="Gene3D" id="3.40.50.300">
    <property type="entry name" value="P-loop containing nucleotide triphosphate hydrolases"/>
    <property type="match status" value="2"/>
</dbReference>
<dbReference type="InterPro" id="IPR027417">
    <property type="entry name" value="P-loop_NTPase"/>
</dbReference>
<feature type="domain" description="Helicase ATP-binding" evidence="7">
    <location>
        <begin position="25"/>
        <end position="194"/>
    </location>
</feature>
<feature type="compositionally biased region" description="Basic and acidic residues" evidence="6">
    <location>
        <begin position="382"/>
        <end position="396"/>
    </location>
</feature>
<evidence type="ECO:0000256" key="6">
    <source>
        <dbReference type="SAM" id="MobiDB-lite"/>
    </source>
</evidence>
<dbReference type="eggNOG" id="COG0513">
    <property type="taxonomic scope" value="Bacteria"/>
</dbReference>
<feature type="compositionally biased region" description="Basic residues" evidence="6">
    <location>
        <begin position="437"/>
        <end position="457"/>
    </location>
</feature>
<dbReference type="InterPro" id="IPR050079">
    <property type="entry name" value="DEAD_box_RNA_helicase"/>
</dbReference>
<proteinExistence type="inferred from homology"/>
<evidence type="ECO:0000256" key="1">
    <source>
        <dbReference type="ARBA" id="ARBA00022741"/>
    </source>
</evidence>
<dbReference type="OrthoDB" id="9805696at2"/>
<dbReference type="InterPro" id="IPR011545">
    <property type="entry name" value="DEAD/DEAH_box_helicase_dom"/>
</dbReference>
<protein>
    <submittedName>
        <fullName evidence="9">Superfamily II DNA RNA helicase</fullName>
    </submittedName>
</protein>
<dbReference type="InterPro" id="IPR014001">
    <property type="entry name" value="Helicase_ATP-bd"/>
</dbReference>
<dbReference type="GO" id="GO:0005829">
    <property type="term" value="C:cytosol"/>
    <property type="evidence" value="ECO:0007669"/>
    <property type="project" value="TreeGrafter"/>
</dbReference>
<evidence type="ECO:0000256" key="5">
    <source>
        <dbReference type="ARBA" id="ARBA00038437"/>
    </source>
</evidence>
<dbReference type="AlphaFoldDB" id="A0A0R1RJJ5"/>
<dbReference type="Pfam" id="PF00271">
    <property type="entry name" value="Helicase_C"/>
    <property type="match status" value="1"/>
</dbReference>
<sequence>MNKEFEAHFSELGYTQPTAIQTGVEAPLTNGENVVGLAPTGSGKTVAFALPLLAKILPGDGTQLLILAPSQELAQQTTRVMRDWAAIIGVNVAALTGGANVKRQIERLKKNPEVVVGTPGRVLNLLDDHRLKAHLLTSIVIDEADELLAGETRTDVEDIIREAPGDVQLSFFSATKSEALDQLTSEFGIEVTTVDVRDIDETQGQVKHGLMTLPANQRAVMLRRFSRIPGFQALVFFNQLGELERAAASMRHEHVAAVSLAGKQRQVQRADAMRDFRNGKVKFLLTTDVAARGLDIPNLPAVINYDLPGSLVTYTHRVGRTGRMGASGLVINFGNDHDIRSLKQVLRGSDYQLQPLYFAHNAFVDERPQRVESVGSVAKKTARPEQGSKAKVRSGEKPGNTSGTGSATAKPKPQRAKAATSHSSKKNDSAKVQAASKKPHTHKKHSKNKGMRHKHQLKNQEGK</sequence>
<evidence type="ECO:0000256" key="3">
    <source>
        <dbReference type="ARBA" id="ARBA00022806"/>
    </source>
</evidence>
<gene>
    <name evidence="9" type="ORF">FD35_GL002082</name>
</gene>
<dbReference type="CDD" id="cd00268">
    <property type="entry name" value="DEADc"/>
    <property type="match status" value="1"/>
</dbReference>
<dbReference type="CDD" id="cd18787">
    <property type="entry name" value="SF2_C_DEAD"/>
    <property type="match status" value="1"/>
</dbReference>
<feature type="region of interest" description="Disordered" evidence="6">
    <location>
        <begin position="374"/>
        <end position="463"/>
    </location>
</feature>
<organism evidence="9 10">
    <name type="scientific">Furfurilactobacillus rossiae DSM 15814</name>
    <dbReference type="NCBI Taxonomy" id="1114972"/>
    <lineage>
        <taxon>Bacteria</taxon>
        <taxon>Bacillati</taxon>
        <taxon>Bacillota</taxon>
        <taxon>Bacilli</taxon>
        <taxon>Lactobacillales</taxon>
        <taxon>Lactobacillaceae</taxon>
        <taxon>Furfurilactobacillus</taxon>
    </lineage>
</organism>
<evidence type="ECO:0000259" key="7">
    <source>
        <dbReference type="PROSITE" id="PS51192"/>
    </source>
</evidence>
<dbReference type="InterPro" id="IPR044742">
    <property type="entry name" value="DEAD/DEAH_RhlB"/>
</dbReference>
<dbReference type="PANTHER" id="PTHR47959">
    <property type="entry name" value="ATP-DEPENDENT RNA HELICASE RHLE-RELATED"/>
    <property type="match status" value="1"/>
</dbReference>
<dbReference type="GO" id="GO:0003676">
    <property type="term" value="F:nucleic acid binding"/>
    <property type="evidence" value="ECO:0007669"/>
    <property type="project" value="InterPro"/>
</dbReference>
<dbReference type="PATRIC" id="fig|1114972.6.peg.2127"/>
<dbReference type="Pfam" id="PF00270">
    <property type="entry name" value="DEAD"/>
    <property type="match status" value="1"/>
</dbReference>
<keyword evidence="3 9" id="KW-0347">Helicase</keyword>